<organism evidence="1">
    <name type="scientific">termite gut metagenome</name>
    <dbReference type="NCBI Taxonomy" id="433724"/>
    <lineage>
        <taxon>unclassified sequences</taxon>
        <taxon>metagenomes</taxon>
        <taxon>organismal metagenomes</taxon>
    </lineage>
</organism>
<reference evidence="1" key="1">
    <citation type="submission" date="2019-03" db="EMBL/GenBank/DDBJ databases">
        <title>Single cell metagenomics reveals metabolic interactions within the superorganism composed of flagellate Streblomastix strix and complex community of Bacteroidetes bacteria on its surface.</title>
        <authorList>
            <person name="Treitli S.C."/>
            <person name="Kolisko M."/>
            <person name="Husnik F."/>
            <person name="Keeling P."/>
            <person name="Hampl V."/>
        </authorList>
    </citation>
    <scope>NUCLEOTIDE SEQUENCE</scope>
    <source>
        <strain evidence="1">STM</strain>
    </source>
</reference>
<dbReference type="AlphaFoldDB" id="A0A5J4QF39"/>
<accession>A0A5J4QF39</accession>
<dbReference type="EMBL" id="SNRY01003686">
    <property type="protein sequence ID" value="KAA6320102.1"/>
    <property type="molecule type" value="Genomic_DNA"/>
</dbReference>
<gene>
    <name evidence="1" type="ORF">EZS27_030082</name>
</gene>
<name>A0A5J4QF39_9ZZZZ</name>
<comment type="caution">
    <text evidence="1">The sequence shown here is derived from an EMBL/GenBank/DDBJ whole genome shotgun (WGS) entry which is preliminary data.</text>
</comment>
<dbReference type="PROSITE" id="PS51257">
    <property type="entry name" value="PROKAR_LIPOPROTEIN"/>
    <property type="match status" value="1"/>
</dbReference>
<protein>
    <recommendedName>
        <fullName evidence="2">Lipoprotein</fullName>
    </recommendedName>
</protein>
<evidence type="ECO:0000313" key="1">
    <source>
        <dbReference type="EMBL" id="KAA6320102.1"/>
    </source>
</evidence>
<evidence type="ECO:0008006" key="2">
    <source>
        <dbReference type="Google" id="ProtNLM"/>
    </source>
</evidence>
<sequence length="274" mass="31256">MNKLFTLVTILLLFTSCGNNDQKRAAETLALAREAFALENYNEAKRQIDSIKILYPKAFEARKEGIRMMRQIDLKEQQQGLAYLENALTEKQAAFEAIKGKFVLEKNAEYQEVGNYLFPTQTIERNLNRSYLRFRVNELGTMVMTSIYCGAGNIHHTGVKVTAPDGTFAETPTSEDRYETSDLGIKTEKADYPLGKDGNVIGFIRLNYDKNIRVEYRGERVYATVMNATDRKAAAELHELSQILSSIEQIKKEIKETNMHIAFVTQNMERDSIN</sequence>
<proteinExistence type="predicted"/>